<dbReference type="EMBL" id="LK052942">
    <property type="protein sequence ID" value="CDR43063.1"/>
    <property type="molecule type" value="Genomic_DNA"/>
</dbReference>
<evidence type="ECO:0000313" key="1">
    <source>
        <dbReference type="EMBL" id="CDR43063.1"/>
    </source>
</evidence>
<protein>
    <submittedName>
        <fullName evidence="1">RHTO0S07e07624g1_1</fullName>
    </submittedName>
</protein>
<proteinExistence type="predicted"/>
<name>A0A061B835_RHOTO</name>
<sequence>MHAKRRADERTKSVRTLTIFGDKHLPAKSARTLLSIFERATEMSLMQMRKPDELLKGSPYVHTLRLIEVQRANFGGCYSALTRLVLDHCCAEYLPLTLTAENFPVLDTLILDLKRVRHREQPVRDWQDGTRPPQVRALCLTGQAFGWFSAFFANSRLEHLHMGGSSIEHGYLSLLAFLTKPLVSFSADWNPELLFTTAGIPLDAAACAGLPAFKRLVDLRLYQHEAEPHREDWFAHFADEMERALLSEGRDLRIRMIGEKLEAAEWDPLHDPTLVAPARRLS</sequence>
<gene>
    <name evidence="1" type="ORF">RHTO0S_07e07624g</name>
</gene>
<accession>A0A061B835</accession>
<dbReference type="OrthoDB" id="10437267at2759"/>
<dbReference type="AlphaFoldDB" id="A0A061B835"/>
<organism evidence="1">
    <name type="scientific">Rhodotorula toruloides</name>
    <name type="common">Yeast</name>
    <name type="synonym">Rhodosporidium toruloides</name>
    <dbReference type="NCBI Taxonomy" id="5286"/>
    <lineage>
        <taxon>Eukaryota</taxon>
        <taxon>Fungi</taxon>
        <taxon>Dikarya</taxon>
        <taxon>Basidiomycota</taxon>
        <taxon>Pucciniomycotina</taxon>
        <taxon>Microbotryomycetes</taxon>
        <taxon>Sporidiobolales</taxon>
        <taxon>Sporidiobolaceae</taxon>
        <taxon>Rhodotorula</taxon>
    </lineage>
</organism>
<dbReference type="SUPFAM" id="SSF52047">
    <property type="entry name" value="RNI-like"/>
    <property type="match status" value="1"/>
</dbReference>
<reference evidence="1" key="1">
    <citation type="journal article" date="2014" name="Genome Announc.">
        <title>Draft genome sequence of Rhodosporidium toruloides CECT1137, an oleaginous yeast of biotechnological interest.</title>
        <authorList>
            <person name="Morin N."/>
            <person name="Calcas X."/>
            <person name="Devillers H."/>
            <person name="Durrens P."/>
            <person name="Sherman D.J."/>
            <person name="Nicaud J.-M."/>
            <person name="Neuveglise C."/>
        </authorList>
    </citation>
    <scope>NUCLEOTIDE SEQUENCE</scope>
    <source>
        <strain evidence="1">CECT1137</strain>
    </source>
</reference>